<dbReference type="InterPro" id="IPR036770">
    <property type="entry name" value="Ankyrin_rpt-contain_sf"/>
</dbReference>
<accession>A0AA39MYU4</accession>
<reference evidence="4" key="1">
    <citation type="submission" date="2023-06" db="EMBL/GenBank/DDBJ databases">
        <authorList>
            <consortium name="Lawrence Berkeley National Laboratory"/>
            <person name="Ahrendt S."/>
            <person name="Sahu N."/>
            <person name="Indic B."/>
            <person name="Wong-Bajracharya J."/>
            <person name="Merenyi Z."/>
            <person name="Ke H.-M."/>
            <person name="Monk M."/>
            <person name="Kocsube S."/>
            <person name="Drula E."/>
            <person name="Lipzen A."/>
            <person name="Balint B."/>
            <person name="Henrissat B."/>
            <person name="Andreopoulos B."/>
            <person name="Martin F.M."/>
            <person name="Harder C.B."/>
            <person name="Rigling D."/>
            <person name="Ford K.L."/>
            <person name="Foster G.D."/>
            <person name="Pangilinan J."/>
            <person name="Papanicolaou A."/>
            <person name="Barry K."/>
            <person name="LaButti K."/>
            <person name="Viragh M."/>
            <person name="Koriabine M."/>
            <person name="Yan M."/>
            <person name="Riley R."/>
            <person name="Champramary S."/>
            <person name="Plett K.L."/>
            <person name="Tsai I.J."/>
            <person name="Slot J."/>
            <person name="Sipos G."/>
            <person name="Plett J."/>
            <person name="Nagy L.G."/>
            <person name="Grigoriev I.V."/>
        </authorList>
    </citation>
    <scope>NUCLEOTIDE SEQUENCE</scope>
    <source>
        <strain evidence="4">CCBAS 213</strain>
    </source>
</reference>
<proteinExistence type="predicted"/>
<sequence>MEDDIITFLGVEHHRRVAGRFTKIYGGTRPFAPSPILFAAYYGLAQVMKVLLNQGADLRKDLPLGVAAQEGHLEMVKLLLSRDDVDDNQADPERRYRTPPMEAARNGHPEVVRALLECGRMESLNTACENGASALFWAVWGGHSGVVRILLAQPGIKVTTWDESYESPLMVAAGRGHSEIVRMFLEQEDINLDAPSFITPQTALRYAADTGHEQIVKMLLKTGRVDVNGKDRYGFTALAGAAKEGQIQAVKVLLEHPDIDTIAKDGRNAYDLAVENGHHEIVSLLATCGDVNYAK</sequence>
<organism evidence="4 5">
    <name type="scientific">Armillaria tabescens</name>
    <name type="common">Ringless honey mushroom</name>
    <name type="synonym">Agaricus tabescens</name>
    <dbReference type="NCBI Taxonomy" id="1929756"/>
    <lineage>
        <taxon>Eukaryota</taxon>
        <taxon>Fungi</taxon>
        <taxon>Dikarya</taxon>
        <taxon>Basidiomycota</taxon>
        <taxon>Agaricomycotina</taxon>
        <taxon>Agaricomycetes</taxon>
        <taxon>Agaricomycetidae</taxon>
        <taxon>Agaricales</taxon>
        <taxon>Marasmiineae</taxon>
        <taxon>Physalacriaceae</taxon>
        <taxon>Desarmillaria</taxon>
    </lineage>
</organism>
<keyword evidence="5" id="KW-1185">Reference proteome</keyword>
<dbReference type="PROSITE" id="PS50088">
    <property type="entry name" value="ANK_REPEAT"/>
    <property type="match status" value="1"/>
</dbReference>
<dbReference type="PANTHER" id="PTHR24166:SF48">
    <property type="entry name" value="PROTEIN VAPYRIN"/>
    <property type="match status" value="1"/>
</dbReference>
<dbReference type="PANTHER" id="PTHR24166">
    <property type="entry name" value="ROLLING PEBBLES, ISOFORM B"/>
    <property type="match status" value="1"/>
</dbReference>
<name>A0AA39MYU4_ARMTA</name>
<dbReference type="RefSeq" id="XP_060327570.1">
    <property type="nucleotide sequence ID" value="XM_060467842.1"/>
</dbReference>
<dbReference type="Pfam" id="PF12796">
    <property type="entry name" value="Ank_2"/>
    <property type="match status" value="2"/>
</dbReference>
<dbReference type="Proteomes" id="UP001175211">
    <property type="component" value="Unassembled WGS sequence"/>
</dbReference>
<evidence type="ECO:0000256" key="1">
    <source>
        <dbReference type="ARBA" id="ARBA00022737"/>
    </source>
</evidence>
<protein>
    <submittedName>
        <fullName evidence="4">Ankyrin repeat-containing domain protein</fullName>
    </submittedName>
</protein>
<dbReference type="AlphaFoldDB" id="A0AA39MYU4"/>
<dbReference type="Gene3D" id="1.25.40.20">
    <property type="entry name" value="Ankyrin repeat-containing domain"/>
    <property type="match status" value="3"/>
</dbReference>
<dbReference type="SMART" id="SM00248">
    <property type="entry name" value="ANK"/>
    <property type="match status" value="8"/>
</dbReference>
<dbReference type="InterPro" id="IPR050889">
    <property type="entry name" value="Dendritic_Spine_Reg/Scaffold"/>
</dbReference>
<feature type="repeat" description="ANK" evidence="3">
    <location>
        <begin position="199"/>
        <end position="223"/>
    </location>
</feature>
<keyword evidence="1" id="KW-0677">Repeat</keyword>
<dbReference type="GeneID" id="85351390"/>
<gene>
    <name evidence="4" type="ORF">EV420DRAFT_1274491</name>
</gene>
<comment type="caution">
    <text evidence="4">The sequence shown here is derived from an EMBL/GenBank/DDBJ whole genome shotgun (WGS) entry which is preliminary data.</text>
</comment>
<dbReference type="PROSITE" id="PS50297">
    <property type="entry name" value="ANK_REP_REGION"/>
    <property type="match status" value="1"/>
</dbReference>
<dbReference type="InterPro" id="IPR002110">
    <property type="entry name" value="Ankyrin_rpt"/>
</dbReference>
<evidence type="ECO:0000313" key="5">
    <source>
        <dbReference type="Proteomes" id="UP001175211"/>
    </source>
</evidence>
<evidence type="ECO:0000256" key="2">
    <source>
        <dbReference type="ARBA" id="ARBA00023043"/>
    </source>
</evidence>
<dbReference type="SUPFAM" id="SSF48403">
    <property type="entry name" value="Ankyrin repeat"/>
    <property type="match status" value="1"/>
</dbReference>
<evidence type="ECO:0000313" key="4">
    <source>
        <dbReference type="EMBL" id="KAK0451233.1"/>
    </source>
</evidence>
<keyword evidence="2 3" id="KW-0040">ANK repeat</keyword>
<dbReference type="EMBL" id="JAUEPS010000034">
    <property type="protein sequence ID" value="KAK0451233.1"/>
    <property type="molecule type" value="Genomic_DNA"/>
</dbReference>
<evidence type="ECO:0000256" key="3">
    <source>
        <dbReference type="PROSITE-ProRule" id="PRU00023"/>
    </source>
</evidence>